<dbReference type="Proteomes" id="UP000196102">
    <property type="component" value="Unassembled WGS sequence"/>
</dbReference>
<organism evidence="2 3">
    <name type="scientific">Nonlabens dokdonensis</name>
    <dbReference type="NCBI Taxonomy" id="328515"/>
    <lineage>
        <taxon>Bacteria</taxon>
        <taxon>Pseudomonadati</taxon>
        <taxon>Bacteroidota</taxon>
        <taxon>Flavobacteriia</taxon>
        <taxon>Flavobacteriales</taxon>
        <taxon>Flavobacteriaceae</taxon>
        <taxon>Nonlabens</taxon>
    </lineage>
</organism>
<evidence type="ECO:0000313" key="3">
    <source>
        <dbReference type="Proteomes" id="UP000196102"/>
    </source>
</evidence>
<gene>
    <name evidence="2" type="ORF">A9Q93_04660</name>
</gene>
<evidence type="ECO:0000313" key="2">
    <source>
        <dbReference type="EMBL" id="OUS17748.1"/>
    </source>
</evidence>
<comment type="caution">
    <text evidence="2">The sequence shown here is derived from an EMBL/GenBank/DDBJ whole genome shotgun (WGS) entry which is preliminary data.</text>
</comment>
<dbReference type="RefSeq" id="WP_303686229.1">
    <property type="nucleotide sequence ID" value="NZ_CAJXYO010000019.1"/>
</dbReference>
<reference evidence="3" key="1">
    <citation type="journal article" date="2017" name="Proc. Natl. Acad. Sci. U.S.A.">
        <title>Simulation of Deepwater Horizon oil plume reveals substrate specialization within a complex community of hydrocarbon-degraders.</title>
        <authorList>
            <person name="Hu P."/>
            <person name="Dubinsky E.A."/>
            <person name="Probst A.J."/>
            <person name="Wang J."/>
            <person name="Sieber C.M.K."/>
            <person name="Tom L.M."/>
            <person name="Gardinali P."/>
            <person name="Banfield J.F."/>
            <person name="Atlas R.M."/>
            <person name="Andersen G.L."/>
        </authorList>
    </citation>
    <scope>NUCLEOTIDE SEQUENCE [LARGE SCALE GENOMIC DNA]</scope>
</reference>
<proteinExistence type="predicted"/>
<accession>A0A1Z8B5L6</accession>
<dbReference type="SUPFAM" id="SSF50022">
    <property type="entry name" value="ISP domain"/>
    <property type="match status" value="1"/>
</dbReference>
<dbReference type="InterPro" id="IPR036922">
    <property type="entry name" value="Rieske_2Fe-2S_sf"/>
</dbReference>
<dbReference type="GO" id="GO:0051537">
    <property type="term" value="F:2 iron, 2 sulfur cluster binding"/>
    <property type="evidence" value="ECO:0007669"/>
    <property type="project" value="InterPro"/>
</dbReference>
<dbReference type="AlphaFoldDB" id="A0A1Z8B5L6"/>
<dbReference type="EMBL" id="MAAX01000076">
    <property type="protein sequence ID" value="OUS17748.1"/>
    <property type="molecule type" value="Genomic_DNA"/>
</dbReference>
<name>A0A1Z8B5L6_9FLAO</name>
<evidence type="ECO:0000256" key="1">
    <source>
        <dbReference type="SAM" id="SignalP"/>
    </source>
</evidence>
<sequence length="144" mass="15921">MKIRKAYLLSLIFVIFACSSDDGRNNNPFLVDIGFQIDLNTNLPQYGNLNFPGNSLVVPNQGLRGFVIYNLDNSQYFAYELSDPNHSPNSCSRMTISGIEATCPCTDDNNKYNIITGQPISGNGQYGLKAYRAERVGAIVRVSN</sequence>
<dbReference type="PROSITE" id="PS51257">
    <property type="entry name" value="PROKAR_LIPOPROTEIN"/>
    <property type="match status" value="1"/>
</dbReference>
<evidence type="ECO:0008006" key="4">
    <source>
        <dbReference type="Google" id="ProtNLM"/>
    </source>
</evidence>
<feature type="signal peptide" evidence="1">
    <location>
        <begin position="1"/>
        <end position="20"/>
    </location>
</feature>
<keyword evidence="1" id="KW-0732">Signal</keyword>
<protein>
    <recommendedName>
        <fullName evidence="4">Secreted protein</fullName>
    </recommendedName>
</protein>
<feature type="chain" id="PRO_5012554908" description="Secreted protein" evidence="1">
    <location>
        <begin position="21"/>
        <end position="144"/>
    </location>
</feature>